<accession>A0A392NKX9</accession>
<sequence length="64" mass="7007">MFSASKRDSASTVAQRRSWSLSDYMNITENSLVAARLTQRPVPVMGALLGGLSSNPPKIHFLML</sequence>
<evidence type="ECO:0000313" key="1">
    <source>
        <dbReference type="EMBL" id="MCI00491.1"/>
    </source>
</evidence>
<dbReference type="AlphaFoldDB" id="A0A392NKX9"/>
<proteinExistence type="predicted"/>
<reference evidence="1 2" key="1">
    <citation type="journal article" date="2018" name="Front. Plant Sci.">
        <title>Red Clover (Trifolium pratense) and Zigzag Clover (T. medium) - A Picture of Genomic Similarities and Differences.</title>
        <authorList>
            <person name="Dluhosova J."/>
            <person name="Istvanek J."/>
            <person name="Nedelnik J."/>
            <person name="Repkova J."/>
        </authorList>
    </citation>
    <scope>NUCLEOTIDE SEQUENCE [LARGE SCALE GENOMIC DNA]</scope>
    <source>
        <strain evidence="2">cv. 10/8</strain>
        <tissue evidence="1">Leaf</tissue>
    </source>
</reference>
<name>A0A392NKX9_9FABA</name>
<dbReference type="EMBL" id="LXQA010043378">
    <property type="protein sequence ID" value="MCI00491.1"/>
    <property type="molecule type" value="Genomic_DNA"/>
</dbReference>
<organism evidence="1 2">
    <name type="scientific">Trifolium medium</name>
    <dbReference type="NCBI Taxonomy" id="97028"/>
    <lineage>
        <taxon>Eukaryota</taxon>
        <taxon>Viridiplantae</taxon>
        <taxon>Streptophyta</taxon>
        <taxon>Embryophyta</taxon>
        <taxon>Tracheophyta</taxon>
        <taxon>Spermatophyta</taxon>
        <taxon>Magnoliopsida</taxon>
        <taxon>eudicotyledons</taxon>
        <taxon>Gunneridae</taxon>
        <taxon>Pentapetalae</taxon>
        <taxon>rosids</taxon>
        <taxon>fabids</taxon>
        <taxon>Fabales</taxon>
        <taxon>Fabaceae</taxon>
        <taxon>Papilionoideae</taxon>
        <taxon>50 kb inversion clade</taxon>
        <taxon>NPAAA clade</taxon>
        <taxon>Hologalegina</taxon>
        <taxon>IRL clade</taxon>
        <taxon>Trifolieae</taxon>
        <taxon>Trifolium</taxon>
    </lineage>
</organism>
<dbReference type="Proteomes" id="UP000265520">
    <property type="component" value="Unassembled WGS sequence"/>
</dbReference>
<evidence type="ECO:0000313" key="2">
    <source>
        <dbReference type="Proteomes" id="UP000265520"/>
    </source>
</evidence>
<gene>
    <name evidence="1" type="ORF">A2U01_0021510</name>
</gene>
<comment type="caution">
    <text evidence="1">The sequence shown here is derived from an EMBL/GenBank/DDBJ whole genome shotgun (WGS) entry which is preliminary data.</text>
</comment>
<protein>
    <submittedName>
        <fullName evidence="1">Uncharacterized protein</fullName>
    </submittedName>
</protein>
<keyword evidence="2" id="KW-1185">Reference proteome</keyword>